<dbReference type="Proteomes" id="UP001219355">
    <property type="component" value="Chromosome 2"/>
</dbReference>
<feature type="compositionally biased region" description="Polar residues" evidence="1">
    <location>
        <begin position="130"/>
        <end position="156"/>
    </location>
</feature>
<feature type="region of interest" description="Disordered" evidence="1">
    <location>
        <begin position="130"/>
        <end position="232"/>
    </location>
</feature>
<accession>A0AAF0II87</accession>
<feature type="compositionally biased region" description="Polar residues" evidence="1">
    <location>
        <begin position="11"/>
        <end position="30"/>
    </location>
</feature>
<evidence type="ECO:0000256" key="1">
    <source>
        <dbReference type="SAM" id="MobiDB-lite"/>
    </source>
</evidence>
<dbReference type="EMBL" id="CP120628">
    <property type="protein sequence ID" value="WEW57808.1"/>
    <property type="molecule type" value="Genomic_DNA"/>
</dbReference>
<proteinExistence type="predicted"/>
<name>A0AAF0II87_9EURO</name>
<keyword evidence="3" id="KW-1185">Reference proteome</keyword>
<gene>
    <name evidence="2" type="ORF">PRK78_003275</name>
</gene>
<reference evidence="2" key="1">
    <citation type="submission" date="2023-03" db="EMBL/GenBank/DDBJ databases">
        <title>Emydomyces testavorans Genome Sequence.</title>
        <authorList>
            <person name="Hoyer L."/>
        </authorList>
    </citation>
    <scope>NUCLEOTIDE SEQUENCE</scope>
    <source>
        <strain evidence="2">16-2883</strain>
    </source>
</reference>
<feature type="region of interest" description="Disordered" evidence="1">
    <location>
        <begin position="1"/>
        <end position="59"/>
    </location>
</feature>
<dbReference type="AlphaFoldDB" id="A0AAF0II87"/>
<protein>
    <submittedName>
        <fullName evidence="2">Uncharacterized protein</fullName>
    </submittedName>
</protein>
<evidence type="ECO:0000313" key="2">
    <source>
        <dbReference type="EMBL" id="WEW57808.1"/>
    </source>
</evidence>
<feature type="compositionally biased region" description="Low complexity" evidence="1">
    <location>
        <begin position="201"/>
        <end position="228"/>
    </location>
</feature>
<evidence type="ECO:0000313" key="3">
    <source>
        <dbReference type="Proteomes" id="UP001219355"/>
    </source>
</evidence>
<sequence>MPSVPLPGQKEISQTSSSSYKFTNFTSTSGLAPPSATITHPGYPYPLPSDHSSSHLGPIVTGSVKTVHSEPSPPSPPPLDNNLGCVPSTVRSGPQIQTSLVPTGRTSIVPIANPTSTVPFDGPILPIFTTSPKETWTTSGSESTRSKHSLTVSTSQSEEHGASIPIEPTHTTSTRSKHSLTVSTSQSEEHSASIPIEPTHSSTSSTSNPQLPTATTAAKPPQTTAPEASGTNTGTVARVHAYAFIVALFAAFF</sequence>
<feature type="compositionally biased region" description="Polar residues" evidence="1">
    <location>
        <begin position="169"/>
        <end position="186"/>
    </location>
</feature>
<organism evidence="2 3">
    <name type="scientific">Emydomyces testavorans</name>
    <dbReference type="NCBI Taxonomy" id="2070801"/>
    <lineage>
        <taxon>Eukaryota</taxon>
        <taxon>Fungi</taxon>
        <taxon>Dikarya</taxon>
        <taxon>Ascomycota</taxon>
        <taxon>Pezizomycotina</taxon>
        <taxon>Eurotiomycetes</taxon>
        <taxon>Eurotiomycetidae</taxon>
        <taxon>Onygenales</taxon>
        <taxon>Nannizziopsiaceae</taxon>
        <taxon>Emydomyces</taxon>
    </lineage>
</organism>